<dbReference type="PANTHER" id="PTHR32089:SF119">
    <property type="entry name" value="METHYL-ACCEPTING CHEMOTAXIS PROTEIN CTPL"/>
    <property type="match status" value="1"/>
</dbReference>
<dbReference type="InterPro" id="IPR004089">
    <property type="entry name" value="MCPsignal_dom"/>
</dbReference>
<dbReference type="SMART" id="SM00283">
    <property type="entry name" value="MA"/>
    <property type="match status" value="2"/>
</dbReference>
<keyword evidence="3" id="KW-1133">Transmembrane helix</keyword>
<keyword evidence="5 6" id="KW-0807">Transducer</keyword>
<evidence type="ECO:0000259" key="8">
    <source>
        <dbReference type="PROSITE" id="PS50111"/>
    </source>
</evidence>
<dbReference type="PROSITE" id="PS50111">
    <property type="entry name" value="CHEMOTAXIS_TRANSDUC_2"/>
    <property type="match status" value="2"/>
</dbReference>
<accession>A0A6H2H8K4</accession>
<dbReference type="PANTHER" id="PTHR32089">
    <property type="entry name" value="METHYL-ACCEPTING CHEMOTAXIS PROTEIN MCPB"/>
    <property type="match status" value="1"/>
</dbReference>
<feature type="domain" description="Methyl-accepting transducer" evidence="8">
    <location>
        <begin position="60"/>
        <end position="296"/>
    </location>
</feature>
<dbReference type="AlphaFoldDB" id="A0A6H2H8K4"/>
<evidence type="ECO:0000256" key="3">
    <source>
        <dbReference type="ARBA" id="ARBA00022989"/>
    </source>
</evidence>
<keyword evidence="10" id="KW-1185">Reference proteome</keyword>
<name>A0A6H2H8K4_9BURK</name>
<evidence type="ECO:0000256" key="4">
    <source>
        <dbReference type="ARBA" id="ARBA00023136"/>
    </source>
</evidence>
<keyword evidence="7" id="KW-0175">Coiled coil</keyword>
<proteinExistence type="predicted"/>
<evidence type="ECO:0000256" key="5">
    <source>
        <dbReference type="ARBA" id="ARBA00023224"/>
    </source>
</evidence>
<sequence length="641" mass="67160">MQLLKIFSNKLIGLIATGMYKPSVAEMHIADLQRDKARSMSKQQQVAERIAAATGELSSGINAAASAAEQLKHAADQMATGAKVASSASLESMTAFNVVIGAIALQLQNADISQRKAEISQNLVAKTAADIANLITNVAIAGQRQIASVATVVELEKQAINIGDIVKVVARIADQTNLLALNAAIEAARAGKHCKGFAVVAEEVRRLAETSEKSAKQIQDLVVQIQQDVKAIAEGINTSAKAIDGEIEKGKVITVQLEAVRTDVIKVVRGITEIAIGAKQSDAAARQALKGADEIAAAAVEQLVAAEDAAKIMQRQSQALAESEQATQALSEMAQELKNSTDVANRAEGLASSAEALSSAVQDISSDSSQIMTAIEKIRKGAQTSAAACERSYSAVNQIEKGVDVAQQRATLGGAKVKDVLATLGVNKLSVDELIKGITASVKGTQESIQQVKNLEQVSRRINKIVDAITMVSIQTNMLAVNGSIEAARADEFGRGFVVVSTDIRNLARDSAENADRIKDLVKAVQDQIAVVSVDLNDIVKSALGEVEQAKVSTTNLNQIEADIVVVEQGTREILAASREIVSAIDEAKKGIEQISDAAQQADKAAAQAASAASQQSKGAQDLAAAIEEISSLADELQNAS</sequence>
<keyword evidence="2" id="KW-0812">Transmembrane</keyword>
<gene>
    <name evidence="9" type="primary">yoaH</name>
    <name evidence="9" type="ORF">HC248_01497</name>
</gene>
<evidence type="ECO:0000256" key="7">
    <source>
        <dbReference type="SAM" id="Coils"/>
    </source>
</evidence>
<evidence type="ECO:0000256" key="1">
    <source>
        <dbReference type="ARBA" id="ARBA00004141"/>
    </source>
</evidence>
<dbReference type="EMBL" id="CP051461">
    <property type="protein sequence ID" value="QJC56195.1"/>
    <property type="molecule type" value="Genomic_DNA"/>
</dbReference>
<dbReference type="Pfam" id="PF00015">
    <property type="entry name" value="MCPsignal"/>
    <property type="match status" value="2"/>
</dbReference>
<dbReference type="Gene3D" id="1.10.287.950">
    <property type="entry name" value="Methyl-accepting chemotaxis protein"/>
    <property type="match status" value="2"/>
</dbReference>
<comment type="subcellular location">
    <subcellularLocation>
        <location evidence="1">Membrane</location>
        <topology evidence="1">Multi-pass membrane protein</topology>
    </subcellularLocation>
</comment>
<feature type="coiled-coil region" evidence="7">
    <location>
        <begin position="296"/>
        <end position="340"/>
    </location>
</feature>
<protein>
    <submittedName>
        <fullName evidence="9">Methyl-accepting chemotaxis protein YoaH</fullName>
    </submittedName>
</protein>
<evidence type="ECO:0000256" key="6">
    <source>
        <dbReference type="PROSITE-ProRule" id="PRU00284"/>
    </source>
</evidence>
<reference evidence="9 10" key="1">
    <citation type="submission" date="2020-04" db="EMBL/GenBank/DDBJ databases">
        <title>Complete genome of a Psychrophilic, Marine, Gas Vacuolate Bacterium Polaromonas vacuolata KCTC 22033T.</title>
        <authorList>
            <person name="Hwang K."/>
            <person name="Kim K.M."/>
        </authorList>
    </citation>
    <scope>NUCLEOTIDE SEQUENCE [LARGE SCALE GENOMIC DNA]</scope>
    <source>
        <strain evidence="9 10">KCTC 22033</strain>
    </source>
</reference>
<evidence type="ECO:0000256" key="2">
    <source>
        <dbReference type="ARBA" id="ARBA00022692"/>
    </source>
</evidence>
<dbReference type="SUPFAM" id="SSF58104">
    <property type="entry name" value="Methyl-accepting chemotaxis protein (MCP) signaling domain"/>
    <property type="match status" value="2"/>
</dbReference>
<dbReference type="GO" id="GO:0007165">
    <property type="term" value="P:signal transduction"/>
    <property type="evidence" value="ECO:0007669"/>
    <property type="project" value="UniProtKB-KW"/>
</dbReference>
<feature type="domain" description="Methyl-accepting transducer" evidence="8">
    <location>
        <begin position="360"/>
        <end position="631"/>
    </location>
</feature>
<dbReference type="KEGG" id="pvac:HC248_01497"/>
<evidence type="ECO:0000313" key="10">
    <source>
        <dbReference type="Proteomes" id="UP000502041"/>
    </source>
</evidence>
<keyword evidence="4" id="KW-0472">Membrane</keyword>
<evidence type="ECO:0000313" key="9">
    <source>
        <dbReference type="EMBL" id="QJC56195.1"/>
    </source>
</evidence>
<organism evidence="9 10">
    <name type="scientific">Polaromonas vacuolata</name>
    <dbReference type="NCBI Taxonomy" id="37448"/>
    <lineage>
        <taxon>Bacteria</taxon>
        <taxon>Pseudomonadati</taxon>
        <taxon>Pseudomonadota</taxon>
        <taxon>Betaproteobacteria</taxon>
        <taxon>Burkholderiales</taxon>
        <taxon>Comamonadaceae</taxon>
        <taxon>Polaromonas</taxon>
    </lineage>
</organism>
<feature type="coiled-coil region" evidence="7">
    <location>
        <begin position="585"/>
        <end position="640"/>
    </location>
</feature>
<dbReference type="GO" id="GO:0016020">
    <property type="term" value="C:membrane"/>
    <property type="evidence" value="ECO:0007669"/>
    <property type="project" value="UniProtKB-SubCell"/>
</dbReference>
<dbReference type="Proteomes" id="UP000502041">
    <property type="component" value="Chromosome"/>
</dbReference>